<accession>X1JFV9</accession>
<organism evidence="1">
    <name type="scientific">marine sediment metagenome</name>
    <dbReference type="NCBI Taxonomy" id="412755"/>
    <lineage>
        <taxon>unclassified sequences</taxon>
        <taxon>metagenomes</taxon>
        <taxon>ecological metagenomes</taxon>
    </lineage>
</organism>
<gene>
    <name evidence="1" type="ORF">S03H2_52764</name>
</gene>
<dbReference type="AlphaFoldDB" id="X1JFV9"/>
<protein>
    <submittedName>
        <fullName evidence="1">Uncharacterized protein</fullName>
    </submittedName>
</protein>
<proteinExistence type="predicted"/>
<sequence length="67" mass="8059">MYDNEEEIREWEREGGAFLIKNGIIDTDDIEEIRKFKRESEKGKEIEKIDNEGREPFDIIKLNDKRS</sequence>
<reference evidence="1" key="1">
    <citation type="journal article" date="2014" name="Front. Microbiol.">
        <title>High frequency of phylogenetically diverse reductive dehalogenase-homologous genes in deep subseafloor sedimentary metagenomes.</title>
        <authorList>
            <person name="Kawai M."/>
            <person name="Futagami T."/>
            <person name="Toyoda A."/>
            <person name="Takaki Y."/>
            <person name="Nishi S."/>
            <person name="Hori S."/>
            <person name="Arai W."/>
            <person name="Tsubouchi T."/>
            <person name="Morono Y."/>
            <person name="Uchiyama I."/>
            <person name="Ito T."/>
            <person name="Fujiyama A."/>
            <person name="Inagaki F."/>
            <person name="Takami H."/>
        </authorList>
    </citation>
    <scope>NUCLEOTIDE SEQUENCE</scope>
    <source>
        <strain evidence="1">Expedition CK06-06</strain>
    </source>
</reference>
<feature type="non-terminal residue" evidence="1">
    <location>
        <position position="67"/>
    </location>
</feature>
<comment type="caution">
    <text evidence="1">The sequence shown here is derived from an EMBL/GenBank/DDBJ whole genome shotgun (WGS) entry which is preliminary data.</text>
</comment>
<evidence type="ECO:0000313" key="1">
    <source>
        <dbReference type="EMBL" id="GAH68643.1"/>
    </source>
</evidence>
<dbReference type="EMBL" id="BARU01033544">
    <property type="protein sequence ID" value="GAH68643.1"/>
    <property type="molecule type" value="Genomic_DNA"/>
</dbReference>
<name>X1JFV9_9ZZZZ</name>